<name>A0A1Y1Y9T7_9FUNG</name>
<dbReference type="Pfam" id="PF08031">
    <property type="entry name" value="BBE"/>
    <property type="match status" value="1"/>
</dbReference>
<protein>
    <submittedName>
        <fullName evidence="4">FAD-binding domain-containing protein</fullName>
    </submittedName>
</protein>
<comment type="caution">
    <text evidence="4">The sequence shown here is derived from an EMBL/GenBank/DDBJ whole genome shotgun (WGS) entry which is preliminary data.</text>
</comment>
<evidence type="ECO:0000259" key="3">
    <source>
        <dbReference type="PROSITE" id="PS51387"/>
    </source>
</evidence>
<dbReference type="PANTHER" id="PTHR13878">
    <property type="entry name" value="GULONOLACTONE OXIDASE"/>
    <property type="match status" value="1"/>
</dbReference>
<dbReference type="STRING" id="1314790.A0A1Y1Y9T7"/>
<evidence type="ECO:0000313" key="4">
    <source>
        <dbReference type="EMBL" id="ORX94762.1"/>
    </source>
</evidence>
<comment type="similarity">
    <text evidence="1">Belongs to the oxygen-dependent FAD-linked oxidoreductase family.</text>
</comment>
<dbReference type="InterPro" id="IPR050432">
    <property type="entry name" value="FAD-linked_Oxidoreductases_BP"/>
</dbReference>
<feature type="domain" description="FAD-binding PCMH-type" evidence="3">
    <location>
        <begin position="87"/>
        <end position="282"/>
    </location>
</feature>
<dbReference type="SUPFAM" id="SSF56176">
    <property type="entry name" value="FAD-binding/transporter-associated domain-like"/>
    <property type="match status" value="1"/>
</dbReference>
<dbReference type="Proteomes" id="UP000193498">
    <property type="component" value="Unassembled WGS sequence"/>
</dbReference>
<sequence length="477" mass="52585">MVLLQHADVAVFPRIVVGQVKKYGGILNSSINGQLLQTRPPAYPCHEPNHNQAECNIVRDNYIYGTWRSNQAGAMQAPNWEITSDSCSQGSVSVYTVDARNAADVQEAVQFSHQHNLRLVVKNTGHDFLGRSAGYGSLNIWTHHLDRISFHYSFIPEGFDSGASSPAVSLGPGIQWKSVYETAEAHGVNVIGGASPSVGAAGGYCQGGGHSPLSVQYGLCVDNALQYKVVTADGELLTANECGGGTFSIAFDNIVAMLYRLNTTDEANYLEAIKEFIRLQPSWEENVGISGGHFRTYTSFLDWHETFVSDTTGTPVLLSSRLIPLEIFKTDKTVDQLAKTLIEAQKTNGKFDSNVTILGHLVAGGAFTRNKGEDTSVHPAWREALRHMVLPTSWDVNTSLSEQRKLASELTERTQPLRDITPGSGAYFNEPHWQQAFFVRNYRSLRRIEAKYDPDGLFVCHHCVGSEEWSDDLNCRV</sequence>
<keyword evidence="5" id="KW-1185">Reference proteome</keyword>
<dbReference type="GO" id="GO:0071949">
    <property type="term" value="F:FAD binding"/>
    <property type="evidence" value="ECO:0007669"/>
    <property type="project" value="InterPro"/>
</dbReference>
<dbReference type="InterPro" id="IPR016169">
    <property type="entry name" value="FAD-bd_PCMH_sub2"/>
</dbReference>
<dbReference type="PROSITE" id="PS51387">
    <property type="entry name" value="FAD_PCMH"/>
    <property type="match status" value="1"/>
</dbReference>
<reference evidence="4 5" key="1">
    <citation type="submission" date="2016-07" db="EMBL/GenBank/DDBJ databases">
        <title>Pervasive Adenine N6-methylation of Active Genes in Fungi.</title>
        <authorList>
            <consortium name="DOE Joint Genome Institute"/>
            <person name="Mondo S.J."/>
            <person name="Dannebaum R.O."/>
            <person name="Kuo R.C."/>
            <person name="Labutti K."/>
            <person name="Haridas S."/>
            <person name="Kuo A."/>
            <person name="Salamov A."/>
            <person name="Ahrendt S.R."/>
            <person name="Lipzen A."/>
            <person name="Sullivan W."/>
            <person name="Andreopoulos W.B."/>
            <person name="Clum A."/>
            <person name="Lindquist E."/>
            <person name="Daum C."/>
            <person name="Ramamoorthy G.K."/>
            <person name="Gryganskyi A."/>
            <person name="Culley D."/>
            <person name="Magnuson J.K."/>
            <person name="James T.Y."/>
            <person name="O'Malley M.A."/>
            <person name="Stajich J.E."/>
            <person name="Spatafora J.W."/>
            <person name="Visel A."/>
            <person name="Grigoriev I.V."/>
        </authorList>
    </citation>
    <scope>NUCLEOTIDE SEQUENCE [LARGE SCALE GENOMIC DNA]</scope>
    <source>
        <strain evidence="4 5">CBS 931.73</strain>
    </source>
</reference>
<dbReference type="Pfam" id="PF01565">
    <property type="entry name" value="FAD_binding_4"/>
    <property type="match status" value="1"/>
</dbReference>
<organism evidence="4 5">
    <name type="scientific">Basidiobolus meristosporus CBS 931.73</name>
    <dbReference type="NCBI Taxonomy" id="1314790"/>
    <lineage>
        <taxon>Eukaryota</taxon>
        <taxon>Fungi</taxon>
        <taxon>Fungi incertae sedis</taxon>
        <taxon>Zoopagomycota</taxon>
        <taxon>Entomophthoromycotina</taxon>
        <taxon>Basidiobolomycetes</taxon>
        <taxon>Basidiobolales</taxon>
        <taxon>Basidiobolaceae</taxon>
        <taxon>Basidiobolus</taxon>
    </lineage>
</organism>
<dbReference type="InterPro" id="IPR006094">
    <property type="entry name" value="Oxid_FAD_bind_N"/>
</dbReference>
<dbReference type="InParanoid" id="A0A1Y1Y9T7"/>
<dbReference type="InterPro" id="IPR016166">
    <property type="entry name" value="FAD-bd_PCMH"/>
</dbReference>
<dbReference type="InterPro" id="IPR012951">
    <property type="entry name" value="BBE"/>
</dbReference>
<dbReference type="GO" id="GO:0016491">
    <property type="term" value="F:oxidoreductase activity"/>
    <property type="evidence" value="ECO:0007669"/>
    <property type="project" value="UniProtKB-KW"/>
</dbReference>
<dbReference type="OrthoDB" id="9983560at2759"/>
<dbReference type="PANTHER" id="PTHR13878:SF91">
    <property type="entry name" value="FAD BINDING DOMAIN PROTEIN (AFU_ORTHOLOGUE AFUA_6G12070)-RELATED"/>
    <property type="match status" value="1"/>
</dbReference>
<dbReference type="Gene3D" id="3.30.465.10">
    <property type="match status" value="2"/>
</dbReference>
<dbReference type="AlphaFoldDB" id="A0A1Y1Y9T7"/>
<accession>A0A1Y1Y9T7</accession>
<evidence type="ECO:0000313" key="5">
    <source>
        <dbReference type="Proteomes" id="UP000193498"/>
    </source>
</evidence>
<dbReference type="EMBL" id="MCFE01000196">
    <property type="protein sequence ID" value="ORX94762.1"/>
    <property type="molecule type" value="Genomic_DNA"/>
</dbReference>
<proteinExistence type="inferred from homology"/>
<evidence type="ECO:0000256" key="1">
    <source>
        <dbReference type="ARBA" id="ARBA00005466"/>
    </source>
</evidence>
<gene>
    <name evidence="4" type="ORF">K493DRAFT_324746</name>
</gene>
<dbReference type="InterPro" id="IPR036318">
    <property type="entry name" value="FAD-bd_PCMH-like_sf"/>
</dbReference>
<evidence type="ECO:0000256" key="2">
    <source>
        <dbReference type="ARBA" id="ARBA00023002"/>
    </source>
</evidence>
<keyword evidence="2" id="KW-0560">Oxidoreductase</keyword>